<feature type="transmembrane region" description="Helical" evidence="1">
    <location>
        <begin position="6"/>
        <end position="28"/>
    </location>
</feature>
<proteinExistence type="predicted"/>
<organism evidence="2 3">
    <name type="scientific">Undibacterium oligocarboniphilum</name>
    <dbReference type="NCBI Taxonomy" id="666702"/>
    <lineage>
        <taxon>Bacteria</taxon>
        <taxon>Pseudomonadati</taxon>
        <taxon>Pseudomonadota</taxon>
        <taxon>Betaproteobacteria</taxon>
        <taxon>Burkholderiales</taxon>
        <taxon>Oxalobacteraceae</taxon>
        <taxon>Undibacterium</taxon>
    </lineage>
</organism>
<keyword evidence="1" id="KW-0812">Transmembrane</keyword>
<keyword evidence="3" id="KW-1185">Reference proteome</keyword>
<dbReference type="Proteomes" id="UP000588051">
    <property type="component" value="Unassembled WGS sequence"/>
</dbReference>
<gene>
    <name evidence="2" type="ORF">HV832_17010</name>
</gene>
<protein>
    <submittedName>
        <fullName evidence="2">Uncharacterized protein</fullName>
    </submittedName>
</protein>
<evidence type="ECO:0000313" key="2">
    <source>
        <dbReference type="EMBL" id="NVO79519.1"/>
    </source>
</evidence>
<evidence type="ECO:0000256" key="1">
    <source>
        <dbReference type="SAM" id="Phobius"/>
    </source>
</evidence>
<accession>A0A850QKC7</accession>
<reference evidence="2 3" key="1">
    <citation type="submission" date="2020-06" db="EMBL/GenBank/DDBJ databases">
        <authorList>
            <person name="Qiu C."/>
            <person name="Liu Z."/>
        </authorList>
    </citation>
    <scope>NUCLEOTIDE SEQUENCE [LARGE SCALE GENOMIC DNA]</scope>
    <source>
        <strain evidence="2 3">EM 1</strain>
    </source>
</reference>
<dbReference type="AlphaFoldDB" id="A0A850QKC7"/>
<keyword evidence="1" id="KW-0472">Membrane</keyword>
<sequence>MKMVDITAPVATVIASLVGIVVAGLTAVTTYATTKRREQEAEIRKEKLEHYKDFMASLSGVISGEGTPEGQQEFARACNKLNLVAPHAVIVALQSFQQEIKMTNSSPSKTRHDELMSCLIHAMRDDLGLRNKGESDSLVFGLWASGVPTAERREQ</sequence>
<name>A0A850QKC7_9BURK</name>
<comment type="caution">
    <text evidence="2">The sequence shown here is derived from an EMBL/GenBank/DDBJ whole genome shotgun (WGS) entry which is preliminary data.</text>
</comment>
<evidence type="ECO:0000313" key="3">
    <source>
        <dbReference type="Proteomes" id="UP000588051"/>
    </source>
</evidence>
<keyword evidence="1" id="KW-1133">Transmembrane helix</keyword>
<dbReference type="RefSeq" id="WP_176805246.1">
    <property type="nucleotide sequence ID" value="NZ_JABXYJ010000021.1"/>
</dbReference>
<dbReference type="EMBL" id="JABXYJ010000021">
    <property type="protein sequence ID" value="NVO79519.1"/>
    <property type="molecule type" value="Genomic_DNA"/>
</dbReference>